<protein>
    <submittedName>
        <fullName evidence="2">Uncharacterized protein</fullName>
    </submittedName>
</protein>
<keyword evidence="3" id="KW-1185">Reference proteome</keyword>
<feature type="compositionally biased region" description="Basic residues" evidence="1">
    <location>
        <begin position="483"/>
        <end position="495"/>
    </location>
</feature>
<evidence type="ECO:0000256" key="1">
    <source>
        <dbReference type="SAM" id="MobiDB-lite"/>
    </source>
</evidence>
<dbReference type="AlphaFoldDB" id="A0AAV7JZN1"/>
<feature type="region of interest" description="Disordered" evidence="1">
    <location>
        <begin position="466"/>
        <end position="495"/>
    </location>
</feature>
<dbReference type="Proteomes" id="UP001165289">
    <property type="component" value="Unassembled WGS sequence"/>
</dbReference>
<reference evidence="2 3" key="1">
    <citation type="journal article" date="2023" name="BMC Biol.">
        <title>The compact genome of the sponge Oopsacas minuta (Hexactinellida) is lacking key metazoan core genes.</title>
        <authorList>
            <person name="Santini S."/>
            <person name="Schenkelaars Q."/>
            <person name="Jourda C."/>
            <person name="Duchesne M."/>
            <person name="Belahbib H."/>
            <person name="Rocher C."/>
            <person name="Selva M."/>
            <person name="Riesgo A."/>
            <person name="Vervoort M."/>
            <person name="Leys S.P."/>
            <person name="Kodjabachian L."/>
            <person name="Le Bivic A."/>
            <person name="Borchiellini C."/>
            <person name="Claverie J.M."/>
            <person name="Renard E."/>
        </authorList>
    </citation>
    <scope>NUCLEOTIDE SEQUENCE [LARGE SCALE GENOMIC DNA]</scope>
    <source>
        <strain evidence="2">SPO-2</strain>
    </source>
</reference>
<proteinExistence type="predicted"/>
<evidence type="ECO:0000313" key="2">
    <source>
        <dbReference type="EMBL" id="KAI6653815.1"/>
    </source>
</evidence>
<feature type="compositionally biased region" description="Basic residues" evidence="1">
    <location>
        <begin position="466"/>
        <end position="476"/>
    </location>
</feature>
<name>A0AAV7JZN1_9METZ</name>
<organism evidence="2 3">
    <name type="scientific">Oopsacas minuta</name>
    <dbReference type="NCBI Taxonomy" id="111878"/>
    <lineage>
        <taxon>Eukaryota</taxon>
        <taxon>Metazoa</taxon>
        <taxon>Porifera</taxon>
        <taxon>Hexactinellida</taxon>
        <taxon>Hexasterophora</taxon>
        <taxon>Lyssacinosida</taxon>
        <taxon>Leucopsacidae</taxon>
        <taxon>Oopsacas</taxon>
    </lineage>
</organism>
<sequence length="495" mass="56918">MMANTELELLETETRKRLISTISEPYGLLILKLCKQLESMEDCKPKTIDKLKNLLFENCYVTQFSAPFKLLTQCNDKTVQLKTGNKLIPKVFTYYECVKTGDEVWKISFHSIYEYLRHKINAFPLEIDESTYSKITSAVEDMIETMVANKTEPQTTKNKAKLRETLIRKCILTSSIDPLVLVHNLQDTGYIDISLAGEVKYNLDGIECGEFNLNTPNSYELYLLSIVSKLKIIQELPKTEQALVNVLKPFTHIIQAVQLSDIVGKYPQFKCLLKKIVKREFRLDRESWFENSSEIKKQSKGKVIRHGRGHGKLKKSINNQAINQTRFDVLLRSNEIIEKMSRKWNAPLSPNNEEEGIRRVSEWMEGRISYFGKGNTSSSLILIQQAMQCSLYRKLIPADIIIQRLEEYGIIRVQGQGNGIEYDFTELDNLSAAEMEINNILKADANCIAAFRMKLAIEGKHEKLGRSYRGKRRSSKRGMCGRGRGRGRRSKRAKY</sequence>
<gene>
    <name evidence="2" type="ORF">LOD99_3318</name>
</gene>
<comment type="caution">
    <text evidence="2">The sequence shown here is derived from an EMBL/GenBank/DDBJ whole genome shotgun (WGS) entry which is preliminary data.</text>
</comment>
<evidence type="ECO:0000313" key="3">
    <source>
        <dbReference type="Proteomes" id="UP001165289"/>
    </source>
</evidence>
<accession>A0AAV7JZN1</accession>
<dbReference type="EMBL" id="JAKMXF010000255">
    <property type="protein sequence ID" value="KAI6653815.1"/>
    <property type="molecule type" value="Genomic_DNA"/>
</dbReference>